<reference evidence="3" key="1">
    <citation type="submission" date="2016-06" db="UniProtKB">
        <authorList>
            <consortium name="WormBaseParasite"/>
        </authorList>
    </citation>
    <scope>IDENTIFICATION</scope>
</reference>
<proteinExistence type="predicted"/>
<evidence type="ECO:0000313" key="3">
    <source>
        <dbReference type="WBParaSite" id="SCUD_0000625001-mRNA-1"/>
    </source>
</evidence>
<dbReference type="EMBL" id="UZAK01013010">
    <property type="protein sequence ID" value="VDP02366.1"/>
    <property type="molecule type" value="Genomic_DNA"/>
</dbReference>
<dbReference type="Proteomes" id="UP000279833">
    <property type="component" value="Unassembled WGS sequence"/>
</dbReference>
<keyword evidence="2" id="KW-1185">Reference proteome</keyword>
<sequence>MLIYLKLMNSRMKLMKKRKNGLKKQLLPYIPVKNMIETEQE</sequence>
<protein>
    <submittedName>
        <fullName evidence="1 3">Uncharacterized protein</fullName>
    </submittedName>
</protein>
<organism evidence="3">
    <name type="scientific">Schistosoma curassoni</name>
    <dbReference type="NCBI Taxonomy" id="6186"/>
    <lineage>
        <taxon>Eukaryota</taxon>
        <taxon>Metazoa</taxon>
        <taxon>Spiralia</taxon>
        <taxon>Lophotrochozoa</taxon>
        <taxon>Platyhelminthes</taxon>
        <taxon>Trematoda</taxon>
        <taxon>Digenea</taxon>
        <taxon>Strigeidida</taxon>
        <taxon>Schistosomatoidea</taxon>
        <taxon>Schistosomatidae</taxon>
        <taxon>Schistosoma</taxon>
    </lineage>
</organism>
<dbReference type="WBParaSite" id="SCUD_0000625001-mRNA-1">
    <property type="protein sequence ID" value="SCUD_0000625001-mRNA-1"/>
    <property type="gene ID" value="SCUD_0000625001"/>
</dbReference>
<dbReference type="AlphaFoldDB" id="A0A183JU59"/>
<evidence type="ECO:0000313" key="2">
    <source>
        <dbReference type="Proteomes" id="UP000279833"/>
    </source>
</evidence>
<evidence type="ECO:0000313" key="1">
    <source>
        <dbReference type="EMBL" id="VDP02366.1"/>
    </source>
</evidence>
<reference evidence="1 2" key="2">
    <citation type="submission" date="2018-11" db="EMBL/GenBank/DDBJ databases">
        <authorList>
            <consortium name="Pathogen Informatics"/>
        </authorList>
    </citation>
    <scope>NUCLEOTIDE SEQUENCE [LARGE SCALE GENOMIC DNA]</scope>
    <source>
        <strain evidence="1">Dakar</strain>
        <strain evidence="2">Dakar, Senegal</strain>
    </source>
</reference>
<name>A0A183JU59_9TREM</name>
<accession>A0A183JU59</accession>
<gene>
    <name evidence="1" type="ORF">SCUD_LOCUS6250</name>
</gene>